<feature type="domain" description="Receptor ligand binding region" evidence="5">
    <location>
        <begin position="25"/>
        <end position="113"/>
    </location>
</feature>
<accession>A0AAD8LYX4</accession>
<keyword evidence="7" id="KW-1185">Reference proteome</keyword>
<keyword evidence="4" id="KW-0472">Membrane</keyword>
<protein>
    <recommendedName>
        <fullName evidence="5">Receptor ligand binding region domain-containing protein</fullName>
    </recommendedName>
</protein>
<dbReference type="SUPFAM" id="SSF53822">
    <property type="entry name" value="Periplasmic binding protein-like I"/>
    <property type="match status" value="1"/>
</dbReference>
<dbReference type="Pfam" id="PF01094">
    <property type="entry name" value="ANF_receptor"/>
    <property type="match status" value="1"/>
</dbReference>
<dbReference type="Proteomes" id="UP001237642">
    <property type="component" value="Unassembled WGS sequence"/>
</dbReference>
<evidence type="ECO:0000256" key="2">
    <source>
        <dbReference type="ARBA" id="ARBA00022692"/>
    </source>
</evidence>
<dbReference type="GO" id="GO:0016020">
    <property type="term" value="C:membrane"/>
    <property type="evidence" value="ECO:0007669"/>
    <property type="project" value="UniProtKB-SubCell"/>
</dbReference>
<dbReference type="PANTHER" id="PTHR34836">
    <property type="entry name" value="OS06G0188250 PROTEIN"/>
    <property type="match status" value="1"/>
</dbReference>
<evidence type="ECO:0000313" key="6">
    <source>
        <dbReference type="EMBL" id="KAK1354361.1"/>
    </source>
</evidence>
<name>A0AAD8LYX4_9APIA</name>
<reference evidence="6" key="2">
    <citation type="submission" date="2023-05" db="EMBL/GenBank/DDBJ databases">
        <authorList>
            <person name="Schelkunov M.I."/>
        </authorList>
    </citation>
    <scope>NUCLEOTIDE SEQUENCE</scope>
    <source>
        <strain evidence="6">Hsosn_3</strain>
        <tissue evidence="6">Leaf</tissue>
    </source>
</reference>
<organism evidence="6 7">
    <name type="scientific">Heracleum sosnowskyi</name>
    <dbReference type="NCBI Taxonomy" id="360622"/>
    <lineage>
        <taxon>Eukaryota</taxon>
        <taxon>Viridiplantae</taxon>
        <taxon>Streptophyta</taxon>
        <taxon>Embryophyta</taxon>
        <taxon>Tracheophyta</taxon>
        <taxon>Spermatophyta</taxon>
        <taxon>Magnoliopsida</taxon>
        <taxon>eudicotyledons</taxon>
        <taxon>Gunneridae</taxon>
        <taxon>Pentapetalae</taxon>
        <taxon>asterids</taxon>
        <taxon>campanulids</taxon>
        <taxon>Apiales</taxon>
        <taxon>Apiaceae</taxon>
        <taxon>Apioideae</taxon>
        <taxon>apioid superclade</taxon>
        <taxon>Tordylieae</taxon>
        <taxon>Tordyliinae</taxon>
        <taxon>Heracleum</taxon>
    </lineage>
</organism>
<dbReference type="InterPro" id="IPR001828">
    <property type="entry name" value="ANF_lig-bd_rcpt"/>
</dbReference>
<dbReference type="InterPro" id="IPR015683">
    <property type="entry name" value="Ionotropic_Glu_rcpt"/>
</dbReference>
<evidence type="ECO:0000313" key="7">
    <source>
        <dbReference type="Proteomes" id="UP001237642"/>
    </source>
</evidence>
<dbReference type="EMBL" id="JAUIZM010000011">
    <property type="protein sequence ID" value="KAK1354361.1"/>
    <property type="molecule type" value="Genomic_DNA"/>
</dbReference>
<dbReference type="Gene3D" id="3.40.50.2300">
    <property type="match status" value="1"/>
</dbReference>
<dbReference type="AlphaFoldDB" id="A0AAD8LYX4"/>
<evidence type="ECO:0000256" key="4">
    <source>
        <dbReference type="ARBA" id="ARBA00023136"/>
    </source>
</evidence>
<comment type="subcellular location">
    <subcellularLocation>
        <location evidence="1">Membrane</location>
    </subcellularLocation>
</comment>
<dbReference type="InterPro" id="IPR028082">
    <property type="entry name" value="Peripla_BP_I"/>
</dbReference>
<keyword evidence="2" id="KW-0812">Transmembrane</keyword>
<evidence type="ECO:0000256" key="1">
    <source>
        <dbReference type="ARBA" id="ARBA00004370"/>
    </source>
</evidence>
<gene>
    <name evidence="6" type="ORF">POM88_047617</name>
</gene>
<reference evidence="6" key="1">
    <citation type="submission" date="2023-02" db="EMBL/GenBank/DDBJ databases">
        <title>Genome of toxic invasive species Heracleum sosnowskyi carries increased number of genes despite the absence of recent whole-genome duplications.</title>
        <authorList>
            <person name="Schelkunov M."/>
            <person name="Shtratnikova V."/>
            <person name="Makarenko M."/>
            <person name="Klepikova A."/>
            <person name="Omelchenko D."/>
            <person name="Novikova G."/>
            <person name="Obukhova E."/>
            <person name="Bogdanov V."/>
            <person name="Penin A."/>
            <person name="Logacheva M."/>
        </authorList>
    </citation>
    <scope>NUCLEOTIDE SEQUENCE</scope>
    <source>
        <strain evidence="6">Hsosn_3</strain>
        <tissue evidence="6">Leaf</tissue>
    </source>
</reference>
<comment type="caution">
    <text evidence="6">The sequence shown here is derived from an EMBL/GenBank/DDBJ whole genome shotgun (WGS) entry which is preliminary data.</text>
</comment>
<evidence type="ECO:0000259" key="5">
    <source>
        <dbReference type="Pfam" id="PF01094"/>
    </source>
</evidence>
<evidence type="ECO:0000256" key="3">
    <source>
        <dbReference type="ARBA" id="ARBA00022989"/>
    </source>
</evidence>
<dbReference type="PANTHER" id="PTHR34836:SF1">
    <property type="entry name" value="OS09G0428600 PROTEIN"/>
    <property type="match status" value="1"/>
</dbReference>
<proteinExistence type="predicted"/>
<keyword evidence="3" id="KW-1133">Transmembrane helix</keyword>
<sequence>MKINLKPHSKEKYNLSLSMVRCMQTVADQLIKVEKVQVLIGSQAWQEAAIVADVGNRAQVPVISHAASSVSPKLTHVRWPFLVQMTSNSSKEMESVTSIVHSYTLPAHNTVYTKQINEPNQKH</sequence>